<dbReference type="InParanoid" id="G4ZJV8"/>
<keyword evidence="3" id="KW-1185">Reference proteome</keyword>
<evidence type="ECO:0000313" key="2">
    <source>
        <dbReference type="EMBL" id="EGZ18919.1"/>
    </source>
</evidence>
<gene>
    <name evidence="2" type="ORF">PHYSODRAFT_332644</name>
</gene>
<dbReference type="Proteomes" id="UP000002640">
    <property type="component" value="Unassembled WGS sequence"/>
</dbReference>
<feature type="region of interest" description="Disordered" evidence="1">
    <location>
        <begin position="1"/>
        <end position="45"/>
    </location>
</feature>
<dbReference type="EMBL" id="JH159154">
    <property type="protein sequence ID" value="EGZ18919.1"/>
    <property type="molecule type" value="Genomic_DNA"/>
</dbReference>
<dbReference type="GeneID" id="20646498"/>
<reference evidence="2 3" key="1">
    <citation type="journal article" date="2006" name="Science">
        <title>Phytophthora genome sequences uncover evolutionary origins and mechanisms of pathogenesis.</title>
        <authorList>
            <person name="Tyler B.M."/>
            <person name="Tripathy S."/>
            <person name="Zhang X."/>
            <person name="Dehal P."/>
            <person name="Jiang R.H."/>
            <person name="Aerts A."/>
            <person name="Arredondo F.D."/>
            <person name="Baxter L."/>
            <person name="Bensasson D."/>
            <person name="Beynon J.L."/>
            <person name="Chapman J."/>
            <person name="Damasceno C.M."/>
            <person name="Dorrance A.E."/>
            <person name="Dou D."/>
            <person name="Dickerman A.W."/>
            <person name="Dubchak I.L."/>
            <person name="Garbelotto M."/>
            <person name="Gijzen M."/>
            <person name="Gordon S.G."/>
            <person name="Govers F."/>
            <person name="Grunwald N.J."/>
            <person name="Huang W."/>
            <person name="Ivors K.L."/>
            <person name="Jones R.W."/>
            <person name="Kamoun S."/>
            <person name="Krampis K."/>
            <person name="Lamour K.H."/>
            <person name="Lee M.K."/>
            <person name="McDonald W.H."/>
            <person name="Medina M."/>
            <person name="Meijer H.J."/>
            <person name="Nordberg E.K."/>
            <person name="Maclean D.J."/>
            <person name="Ospina-Giraldo M.D."/>
            <person name="Morris P.F."/>
            <person name="Phuntumart V."/>
            <person name="Putnam N.H."/>
            <person name="Rash S."/>
            <person name="Rose J.K."/>
            <person name="Sakihama Y."/>
            <person name="Salamov A.A."/>
            <person name="Savidor A."/>
            <person name="Scheuring C.F."/>
            <person name="Smith B.M."/>
            <person name="Sobral B.W."/>
            <person name="Terry A."/>
            <person name="Torto-Alalibo T.A."/>
            <person name="Win J."/>
            <person name="Xu Z."/>
            <person name="Zhang H."/>
            <person name="Grigoriev I.V."/>
            <person name="Rokhsar D.S."/>
            <person name="Boore J.L."/>
        </authorList>
    </citation>
    <scope>NUCLEOTIDE SEQUENCE [LARGE SCALE GENOMIC DNA]</scope>
    <source>
        <strain evidence="2 3">P6497</strain>
    </source>
</reference>
<protein>
    <submittedName>
        <fullName evidence="2">Uncharacterized protein</fullName>
    </submittedName>
</protein>
<dbReference type="AlphaFoldDB" id="G4ZJV8"/>
<evidence type="ECO:0000313" key="3">
    <source>
        <dbReference type="Proteomes" id="UP000002640"/>
    </source>
</evidence>
<organism evidence="2 3">
    <name type="scientific">Phytophthora sojae (strain P6497)</name>
    <name type="common">Soybean stem and root rot agent</name>
    <name type="synonym">Phytophthora megasperma f. sp. glycines</name>
    <dbReference type="NCBI Taxonomy" id="1094619"/>
    <lineage>
        <taxon>Eukaryota</taxon>
        <taxon>Sar</taxon>
        <taxon>Stramenopiles</taxon>
        <taxon>Oomycota</taxon>
        <taxon>Peronosporomycetes</taxon>
        <taxon>Peronosporales</taxon>
        <taxon>Peronosporaceae</taxon>
        <taxon>Phytophthora</taxon>
    </lineage>
</organism>
<feature type="compositionally biased region" description="Polar residues" evidence="1">
    <location>
        <begin position="1"/>
        <end position="16"/>
    </location>
</feature>
<sequence length="261" mass="28614">MGGSLTVVSPATSGRATSYAGLPNAGDIPATHRGEGTHQGIEASDQSQQAFISQQYRRHQATLAVRHKLLTYHREAARAGLDVRLAEYGLSLSHPRSQDPAGQNSTPYSLDRKKQQVYSDFIRRSGMGLPEFVRLLRGETTSDPRPNKALEIPSHLPSWATYAYHRQWEQVVHRGVVPGWKTEFESQTTAPSNHASMSEALNSTVKNIRNGQDKNQYLVLDIDLLSILSGITCSPFGATEKGGLPLSEDARSVIPQGSVRQ</sequence>
<dbReference type="KEGG" id="psoj:PHYSODRAFT_332644"/>
<accession>G4ZJV8</accession>
<dbReference type="RefSeq" id="XP_009527977.1">
    <property type="nucleotide sequence ID" value="XM_009529682.1"/>
</dbReference>
<proteinExistence type="predicted"/>
<feature type="region of interest" description="Disordered" evidence="1">
    <location>
        <begin position="240"/>
        <end position="261"/>
    </location>
</feature>
<evidence type="ECO:0000256" key="1">
    <source>
        <dbReference type="SAM" id="MobiDB-lite"/>
    </source>
</evidence>
<feature type="region of interest" description="Disordered" evidence="1">
    <location>
        <begin position="93"/>
        <end position="113"/>
    </location>
</feature>
<name>G4ZJV8_PHYSP</name>